<sequence length="202" mass="22983">TNGIEPAPRRDHQTWATFLRGQAQAILAADFFETRTLTGARLYVFAVIEHATRRVRVLGATAHPTATWTTQLARNLVMDLHDAGTTVKHLIRDRDSKYAAAFDAVLEDEGIAITKTGVRVPRMNAIMERWVHSCRAELLDRTLIVNRAHLLHALHEYETFYNQHRTRRALHAAAPLRPLPQPITAPDRLDHLDIRRRDRLGG</sequence>
<reference evidence="3" key="1">
    <citation type="journal article" date="2019" name="Int. J. Syst. Evol. Microbiol.">
        <title>The Global Catalogue of Microorganisms (GCM) 10K type strain sequencing project: providing services to taxonomists for standard genome sequencing and annotation.</title>
        <authorList>
            <consortium name="The Broad Institute Genomics Platform"/>
            <consortium name="The Broad Institute Genome Sequencing Center for Infectious Disease"/>
            <person name="Wu L."/>
            <person name="Ma J."/>
        </authorList>
    </citation>
    <scope>NUCLEOTIDE SEQUENCE [LARGE SCALE GENOMIC DNA]</scope>
    <source>
        <strain evidence="3">CGMCC 4.7152</strain>
    </source>
</reference>
<evidence type="ECO:0000313" key="3">
    <source>
        <dbReference type="Proteomes" id="UP001595912"/>
    </source>
</evidence>
<name>A0ABV9WP14_9ACTN</name>
<organism evidence="2 3">
    <name type="scientific">Dactylosporangium cerinum</name>
    <dbReference type="NCBI Taxonomy" id="1434730"/>
    <lineage>
        <taxon>Bacteria</taxon>
        <taxon>Bacillati</taxon>
        <taxon>Actinomycetota</taxon>
        <taxon>Actinomycetes</taxon>
        <taxon>Micromonosporales</taxon>
        <taxon>Micromonosporaceae</taxon>
        <taxon>Dactylosporangium</taxon>
    </lineage>
</organism>
<feature type="non-terminal residue" evidence="2">
    <location>
        <position position="202"/>
    </location>
</feature>
<accession>A0ABV9WP14</accession>
<keyword evidence="3" id="KW-1185">Reference proteome</keyword>
<dbReference type="RefSeq" id="WP_380129451.1">
    <property type="nucleotide sequence ID" value="NZ_JBHSIU010000145.1"/>
</dbReference>
<dbReference type="PROSITE" id="PS50994">
    <property type="entry name" value="INTEGRASE"/>
    <property type="match status" value="1"/>
</dbReference>
<dbReference type="SUPFAM" id="SSF53098">
    <property type="entry name" value="Ribonuclease H-like"/>
    <property type="match status" value="1"/>
</dbReference>
<dbReference type="InterPro" id="IPR001584">
    <property type="entry name" value="Integrase_cat-core"/>
</dbReference>
<proteinExistence type="predicted"/>
<evidence type="ECO:0000259" key="1">
    <source>
        <dbReference type="PROSITE" id="PS50994"/>
    </source>
</evidence>
<dbReference type="Proteomes" id="UP001595912">
    <property type="component" value="Unassembled WGS sequence"/>
</dbReference>
<protein>
    <submittedName>
        <fullName evidence="2">Integrase core domain-containing protein</fullName>
    </submittedName>
</protein>
<feature type="non-terminal residue" evidence="2">
    <location>
        <position position="1"/>
    </location>
</feature>
<feature type="domain" description="Integrase catalytic" evidence="1">
    <location>
        <begin position="4"/>
        <end position="183"/>
    </location>
</feature>
<dbReference type="EMBL" id="JBHSIU010000145">
    <property type="protein sequence ID" value="MFC5008748.1"/>
    <property type="molecule type" value="Genomic_DNA"/>
</dbReference>
<gene>
    <name evidence="2" type="ORF">ACFPIJ_64405</name>
</gene>
<dbReference type="Gene3D" id="3.30.420.10">
    <property type="entry name" value="Ribonuclease H-like superfamily/Ribonuclease H"/>
    <property type="match status" value="1"/>
</dbReference>
<dbReference type="InterPro" id="IPR012337">
    <property type="entry name" value="RNaseH-like_sf"/>
</dbReference>
<comment type="caution">
    <text evidence="2">The sequence shown here is derived from an EMBL/GenBank/DDBJ whole genome shotgun (WGS) entry which is preliminary data.</text>
</comment>
<dbReference type="InterPro" id="IPR036397">
    <property type="entry name" value="RNaseH_sf"/>
</dbReference>
<evidence type="ECO:0000313" key="2">
    <source>
        <dbReference type="EMBL" id="MFC5008748.1"/>
    </source>
</evidence>
<dbReference type="Pfam" id="PF13683">
    <property type="entry name" value="rve_3"/>
    <property type="match status" value="1"/>
</dbReference>